<comment type="caution">
    <text evidence="6">The sequence shown here is derived from an EMBL/GenBank/DDBJ whole genome shotgun (WGS) entry which is preliminary data.</text>
</comment>
<evidence type="ECO:0000259" key="5">
    <source>
        <dbReference type="PROSITE" id="PS50105"/>
    </source>
</evidence>
<dbReference type="PROSITE" id="PS50105">
    <property type="entry name" value="SAM_DOMAIN"/>
    <property type="match status" value="1"/>
</dbReference>
<dbReference type="PANTHER" id="PTHR22998">
    <property type="entry name" value="SARM1"/>
    <property type="match status" value="1"/>
</dbReference>
<dbReference type="CDD" id="cd09502">
    <property type="entry name" value="SAM_SARM1-like_repeat2"/>
    <property type="match status" value="1"/>
</dbReference>
<organism evidence="6 7">
    <name type="scientific">Araneus ventricosus</name>
    <name type="common">Orbweaver spider</name>
    <name type="synonym">Epeira ventricosa</name>
    <dbReference type="NCBI Taxonomy" id="182803"/>
    <lineage>
        <taxon>Eukaryota</taxon>
        <taxon>Metazoa</taxon>
        <taxon>Ecdysozoa</taxon>
        <taxon>Arthropoda</taxon>
        <taxon>Chelicerata</taxon>
        <taxon>Arachnida</taxon>
        <taxon>Araneae</taxon>
        <taxon>Araneomorphae</taxon>
        <taxon>Entelegynae</taxon>
        <taxon>Araneoidea</taxon>
        <taxon>Araneidae</taxon>
        <taxon>Araneus</taxon>
    </lineage>
</organism>
<proteinExistence type="predicted"/>
<evidence type="ECO:0000313" key="7">
    <source>
        <dbReference type="Proteomes" id="UP000499080"/>
    </source>
</evidence>
<keyword evidence="7" id="KW-1185">Reference proteome</keyword>
<evidence type="ECO:0000256" key="1">
    <source>
        <dbReference type="ARBA" id="ARBA00004496"/>
    </source>
</evidence>
<dbReference type="GO" id="GO:0034128">
    <property type="term" value="P:negative regulation of MyD88-independent toll-like receptor signaling pathway"/>
    <property type="evidence" value="ECO:0007669"/>
    <property type="project" value="InterPro"/>
</dbReference>
<dbReference type="SUPFAM" id="SSF47769">
    <property type="entry name" value="SAM/Pointed domain"/>
    <property type="match status" value="2"/>
</dbReference>
<dbReference type="GO" id="GO:0030425">
    <property type="term" value="C:dendrite"/>
    <property type="evidence" value="ECO:0007669"/>
    <property type="project" value="TreeGrafter"/>
</dbReference>
<dbReference type="GO" id="GO:0035591">
    <property type="term" value="F:signaling adaptor activity"/>
    <property type="evidence" value="ECO:0007669"/>
    <property type="project" value="InterPro"/>
</dbReference>
<dbReference type="Gene3D" id="1.10.150.50">
    <property type="entry name" value="Transcription Factor, Ets-1"/>
    <property type="match status" value="2"/>
</dbReference>
<dbReference type="GO" id="GO:0003953">
    <property type="term" value="F:NAD+ nucleosidase activity"/>
    <property type="evidence" value="ECO:0007669"/>
    <property type="project" value="InterPro"/>
</dbReference>
<dbReference type="InterPro" id="IPR001660">
    <property type="entry name" value="SAM"/>
</dbReference>
<dbReference type="GO" id="GO:0048678">
    <property type="term" value="P:response to axon injury"/>
    <property type="evidence" value="ECO:0007669"/>
    <property type="project" value="InterPro"/>
</dbReference>
<keyword evidence="2" id="KW-0963">Cytoplasm</keyword>
<evidence type="ECO:0000256" key="3">
    <source>
        <dbReference type="ARBA" id="ARBA00022737"/>
    </source>
</evidence>
<protein>
    <submittedName>
        <fullName evidence="6">Sterile alpha and TIR motif-containing protein 1</fullName>
    </submittedName>
</protein>
<evidence type="ECO:0000313" key="6">
    <source>
        <dbReference type="EMBL" id="GBO46188.1"/>
    </source>
</evidence>
<keyword evidence="3" id="KW-0677">Repeat</keyword>
<dbReference type="PANTHER" id="PTHR22998:SF1">
    <property type="entry name" value="NAD(+) HYDROLASE SARM1"/>
    <property type="match status" value="1"/>
</dbReference>
<dbReference type="AlphaFoldDB" id="A0A4Y2XAD8"/>
<gene>
    <name evidence="6" type="primary">Ect4_3</name>
    <name evidence="6" type="ORF">AVEN_3044_1</name>
</gene>
<name>A0A4Y2XAD8_ARAVE</name>
<dbReference type="OrthoDB" id="202764at2759"/>
<evidence type="ECO:0000256" key="2">
    <source>
        <dbReference type="ARBA" id="ARBA00022490"/>
    </source>
</evidence>
<evidence type="ECO:0000256" key="4">
    <source>
        <dbReference type="ARBA" id="ARBA00022801"/>
    </source>
</evidence>
<dbReference type="GO" id="GO:0005737">
    <property type="term" value="C:cytoplasm"/>
    <property type="evidence" value="ECO:0007669"/>
    <property type="project" value="UniProtKB-SubCell"/>
</dbReference>
<reference evidence="6 7" key="1">
    <citation type="journal article" date="2019" name="Sci. Rep.">
        <title>Orb-weaving spider Araneus ventricosus genome elucidates the spidroin gene catalogue.</title>
        <authorList>
            <person name="Kono N."/>
            <person name="Nakamura H."/>
            <person name="Ohtoshi R."/>
            <person name="Moran D.A.P."/>
            <person name="Shinohara A."/>
            <person name="Yoshida Y."/>
            <person name="Fujiwara M."/>
            <person name="Mori M."/>
            <person name="Tomita M."/>
            <person name="Arakawa K."/>
        </authorList>
    </citation>
    <scope>NUCLEOTIDE SEQUENCE [LARGE SCALE GENOMIC DNA]</scope>
</reference>
<sequence length="155" mass="17630">MILVVIHCLCNSDQIGFSRFSQEFLNSKVDGDLLLQLSEKSLSEDIGIANGILRKRFQRELNQLKRLADYSSCDTSGLSSFLQGLGPEFCQYTYQMLLSGVHVKDLRELTPEQLETECGISNSIHRMRIMHMVKGEGNPHLLKMRNDCICFRLAC</sequence>
<dbReference type="EMBL" id="BGPR01073687">
    <property type="protein sequence ID" value="GBO46188.1"/>
    <property type="molecule type" value="Genomic_DNA"/>
</dbReference>
<keyword evidence="4" id="KW-0378">Hydrolase</keyword>
<accession>A0A4Y2XAD8</accession>
<dbReference type="SMART" id="SM00454">
    <property type="entry name" value="SAM"/>
    <property type="match status" value="2"/>
</dbReference>
<dbReference type="InterPro" id="IPR039184">
    <property type="entry name" value="SARM1"/>
</dbReference>
<comment type="subcellular location">
    <subcellularLocation>
        <location evidence="1">Cytoplasm</location>
    </subcellularLocation>
</comment>
<dbReference type="Pfam" id="PF07647">
    <property type="entry name" value="SAM_2"/>
    <property type="match status" value="2"/>
</dbReference>
<dbReference type="Proteomes" id="UP000499080">
    <property type="component" value="Unassembled WGS sequence"/>
</dbReference>
<feature type="domain" description="SAM" evidence="5">
    <location>
        <begin position="13"/>
        <end position="67"/>
    </location>
</feature>
<dbReference type="InterPro" id="IPR013761">
    <property type="entry name" value="SAM/pointed_sf"/>
</dbReference>